<feature type="transmembrane region" description="Helical" evidence="1">
    <location>
        <begin position="199"/>
        <end position="215"/>
    </location>
</feature>
<reference evidence="2 3" key="1">
    <citation type="journal article" date="2021" name="BMC Genomics">
        <title>Genome-resolved metagenome and metatranscriptome analyses of thermophilic composting reveal key bacterial players and their metabolic interactions.</title>
        <authorList>
            <person name="Braga L.P.P."/>
            <person name="Pereira R.V."/>
            <person name="Martins L.F."/>
            <person name="Moura L.M.S."/>
            <person name="Sanchez F.B."/>
            <person name="Patane J.S.L."/>
            <person name="da Silva A.M."/>
            <person name="Setubal J.C."/>
        </authorList>
    </citation>
    <scope>NUCLEOTIDE SEQUENCE [LARGE SCALE GENOMIC DNA]</scope>
    <source>
        <strain evidence="2">ZC4RG45</strain>
    </source>
</reference>
<dbReference type="PANTHER" id="PTHR37422:SF13">
    <property type="entry name" value="LIPOPOLYSACCHARIDE BIOSYNTHESIS PROTEIN PA4999-RELATED"/>
    <property type="match status" value="1"/>
</dbReference>
<feature type="transmembrane region" description="Helical" evidence="1">
    <location>
        <begin position="132"/>
        <end position="156"/>
    </location>
</feature>
<comment type="caution">
    <text evidence="2">The sequence shown here is derived from an EMBL/GenBank/DDBJ whole genome shotgun (WGS) entry which is preliminary data.</text>
</comment>
<proteinExistence type="predicted"/>
<dbReference type="AlphaFoldDB" id="A0ABD6FHJ6"/>
<dbReference type="PANTHER" id="PTHR37422">
    <property type="entry name" value="TEICHURONIC ACID BIOSYNTHESIS PROTEIN TUAE"/>
    <property type="match status" value="1"/>
</dbReference>
<evidence type="ECO:0000256" key="1">
    <source>
        <dbReference type="SAM" id="Phobius"/>
    </source>
</evidence>
<name>A0ABD6FHJ6_9PSEU</name>
<dbReference type="EMBL" id="QGUI02000145">
    <property type="protein sequence ID" value="MFO7192928.1"/>
    <property type="molecule type" value="Genomic_DNA"/>
</dbReference>
<keyword evidence="1" id="KW-0812">Transmembrane</keyword>
<feature type="transmembrane region" description="Helical" evidence="1">
    <location>
        <begin position="47"/>
        <end position="67"/>
    </location>
</feature>
<feature type="transmembrane region" description="Helical" evidence="1">
    <location>
        <begin position="245"/>
        <end position="268"/>
    </location>
</feature>
<evidence type="ECO:0000313" key="2">
    <source>
        <dbReference type="EMBL" id="MFO7192928.1"/>
    </source>
</evidence>
<feature type="transmembrane region" description="Helical" evidence="1">
    <location>
        <begin position="221"/>
        <end position="238"/>
    </location>
</feature>
<accession>A0ABD6FHJ6</accession>
<protein>
    <submittedName>
        <fullName evidence="2">O-antigen ligase domain-containing protein</fullName>
    </submittedName>
</protein>
<keyword evidence="2" id="KW-0436">Ligase</keyword>
<keyword evidence="1" id="KW-0472">Membrane</keyword>
<feature type="transmembrane region" description="Helical" evidence="1">
    <location>
        <begin position="102"/>
        <end position="120"/>
    </location>
</feature>
<dbReference type="InterPro" id="IPR051533">
    <property type="entry name" value="WaaL-like"/>
</dbReference>
<feature type="transmembrane region" description="Helical" evidence="1">
    <location>
        <begin position="328"/>
        <end position="347"/>
    </location>
</feature>
<feature type="transmembrane region" description="Helical" evidence="1">
    <location>
        <begin position="356"/>
        <end position="375"/>
    </location>
</feature>
<sequence length="412" mass="43157">MTTQDVRSSTSAGTGRPPRLVGAVWALLIVNTLGSQGADTIIPIPRTVTQMITMGAVALAFVVALLLNPRLLVRPSAYLLILTALAAVAVAASMPLESGLGGLFRCARLIGFVATLWLISRWWDGSLAFVRYHVRVLMVVVASVVIGLLVSPGHALPEYYDGRLVGAIWPLTAPQVGQYAAVLAGLVLILWLSKLTPGSVAAFVAIPSIGVLLLTHTRTAAFGLVAGLTVALLSSLLTNPRARRVFTVGAITGGVALVVFLPVLQAWVLRGQDEDDFGTLTGRAKVWDALLAEPRTLYQELFGTGLSNKSFGGLPIDNSWLAAYHEQGLIGASLVALFLITLLVVAVTRPPSPQRACALFLVAYCLVASYTEAGLADASPYLLHLAVAAALLVPQASRPGTARTASKTGGAS</sequence>
<feature type="transmembrane region" description="Helical" evidence="1">
    <location>
        <begin position="176"/>
        <end position="192"/>
    </location>
</feature>
<organism evidence="2 3">
    <name type="scientific">Thermocrispum agreste</name>
    <dbReference type="NCBI Taxonomy" id="37925"/>
    <lineage>
        <taxon>Bacteria</taxon>
        <taxon>Bacillati</taxon>
        <taxon>Actinomycetota</taxon>
        <taxon>Actinomycetes</taxon>
        <taxon>Pseudonocardiales</taxon>
        <taxon>Pseudonocardiaceae</taxon>
        <taxon>Thermocrispum</taxon>
    </lineage>
</organism>
<dbReference type="Proteomes" id="UP000249324">
    <property type="component" value="Unassembled WGS sequence"/>
</dbReference>
<evidence type="ECO:0000313" key="3">
    <source>
        <dbReference type="Proteomes" id="UP000249324"/>
    </source>
</evidence>
<gene>
    <name evidence="2" type="ORF">DIU77_011860</name>
</gene>
<keyword evidence="1" id="KW-1133">Transmembrane helix</keyword>
<dbReference type="GO" id="GO:0016874">
    <property type="term" value="F:ligase activity"/>
    <property type="evidence" value="ECO:0007669"/>
    <property type="project" value="UniProtKB-KW"/>
</dbReference>
<feature type="transmembrane region" description="Helical" evidence="1">
    <location>
        <begin position="79"/>
        <end position="96"/>
    </location>
</feature>